<proteinExistence type="predicted"/>
<dbReference type="Gene3D" id="2.160.20.10">
    <property type="entry name" value="Single-stranded right-handed beta-helix, Pectin lyase-like"/>
    <property type="match status" value="1"/>
</dbReference>
<protein>
    <submittedName>
        <fullName evidence="2">Right-handed parallel beta-helix repeat-containing protein</fullName>
    </submittedName>
</protein>
<evidence type="ECO:0000256" key="1">
    <source>
        <dbReference type="SAM" id="SignalP"/>
    </source>
</evidence>
<evidence type="ECO:0000313" key="2">
    <source>
        <dbReference type="EMBL" id="NVD26468.1"/>
    </source>
</evidence>
<comment type="caution">
    <text evidence="2">The sequence shown here is derived from an EMBL/GenBank/DDBJ whole genome shotgun (WGS) entry which is preliminary data.</text>
</comment>
<reference evidence="2 3" key="1">
    <citation type="submission" date="2020-06" db="EMBL/GenBank/DDBJ databases">
        <authorList>
            <person name="Kim S.-J."/>
            <person name="Park S.-J."/>
        </authorList>
    </citation>
    <scope>NUCLEOTIDE SEQUENCE [LARGE SCALE GENOMIC DNA]</scope>
    <source>
        <strain evidence="2 3">SW-151</strain>
    </source>
</reference>
<dbReference type="SUPFAM" id="SSF51126">
    <property type="entry name" value="Pectin lyase-like"/>
    <property type="match status" value="1"/>
</dbReference>
<keyword evidence="1" id="KW-0732">Signal</keyword>
<dbReference type="InterPro" id="IPR012334">
    <property type="entry name" value="Pectin_lyas_fold"/>
</dbReference>
<accession>A0ABX2MYE0</accession>
<feature type="signal peptide" evidence="1">
    <location>
        <begin position="1"/>
        <end position="26"/>
    </location>
</feature>
<gene>
    <name evidence="2" type="ORF">HUO14_00965</name>
</gene>
<feature type="chain" id="PRO_5045697079" evidence="1">
    <location>
        <begin position="27"/>
        <end position="317"/>
    </location>
</feature>
<name>A0ABX2MYE0_9SPHN</name>
<sequence length="317" mass="33515">MTEMKLKTPLIAAMLSLSLAGTTAQAQRSGAFKVVETGQTFGRLSDAVAAIGGNNGTIVIAPGAYGDCAVQTAGRITYKASVPGQTIFDGGICEGKASLVLRGKAATIDGIIFQNQGVADGNGAGIRIERGDLYVYNAMFRNAEQGILSADDRSAEIVIDRSTFQRLGRCDRGLSCAHSLYIGGFGSLKVTNSRFEKGSGGHYVKSRAPRATINNNSFDDTQGRTTNYMIDLPAGATGVISGNVFVQGQNKENWSAFIAIAAEGKDNSSAGLNIHSNSASLARGVKRNTWFVADWSGDQLRIANNSLGQGLTRYQRR</sequence>
<dbReference type="Proteomes" id="UP000652427">
    <property type="component" value="Unassembled WGS sequence"/>
</dbReference>
<keyword evidence="3" id="KW-1185">Reference proteome</keyword>
<dbReference type="InterPro" id="IPR011050">
    <property type="entry name" value="Pectin_lyase_fold/virulence"/>
</dbReference>
<evidence type="ECO:0000313" key="3">
    <source>
        <dbReference type="Proteomes" id="UP000652427"/>
    </source>
</evidence>
<dbReference type="EMBL" id="JABWMH010000001">
    <property type="protein sequence ID" value="NVD26468.1"/>
    <property type="molecule type" value="Genomic_DNA"/>
</dbReference>
<organism evidence="2 3">
    <name type="scientific">Parasphingorhabdus flavimaris</name>
    <dbReference type="NCBI Taxonomy" id="266812"/>
    <lineage>
        <taxon>Bacteria</taxon>
        <taxon>Pseudomonadati</taxon>
        <taxon>Pseudomonadota</taxon>
        <taxon>Alphaproteobacteria</taxon>
        <taxon>Sphingomonadales</taxon>
        <taxon>Sphingomonadaceae</taxon>
        <taxon>Parasphingorhabdus</taxon>
    </lineage>
</organism>